<dbReference type="Proteomes" id="UP001054801">
    <property type="component" value="Chromosome"/>
</dbReference>
<proteinExistence type="predicted"/>
<dbReference type="InterPro" id="IPR026349">
    <property type="entry name" value="CHP04255"/>
</dbReference>
<evidence type="ECO:0000313" key="2">
    <source>
        <dbReference type="Proteomes" id="UP001054801"/>
    </source>
</evidence>
<organism evidence="1 2">
    <name type="scientific">Thiothrix winogradskyi</name>
    <dbReference type="NCBI Taxonomy" id="96472"/>
    <lineage>
        <taxon>Bacteria</taxon>
        <taxon>Pseudomonadati</taxon>
        <taxon>Pseudomonadota</taxon>
        <taxon>Gammaproteobacteria</taxon>
        <taxon>Thiotrichales</taxon>
        <taxon>Thiotrichaceae</taxon>
        <taxon>Thiothrix</taxon>
    </lineage>
</organism>
<dbReference type="NCBIfam" id="TIGR04255">
    <property type="entry name" value="sporadTIGR04255"/>
    <property type="match status" value="1"/>
</dbReference>
<gene>
    <name evidence="1" type="ORF">L2Y54_04660</name>
</gene>
<accession>A0ABY3T0P2</accession>
<dbReference type="RefSeq" id="WP_236500186.1">
    <property type="nucleotide sequence ID" value="NZ_CP091244.1"/>
</dbReference>
<protein>
    <submittedName>
        <fullName evidence="1">TIGR04255 family protein</fullName>
    </submittedName>
</protein>
<keyword evidence="2" id="KW-1185">Reference proteome</keyword>
<reference evidence="1" key="1">
    <citation type="journal article" date="2022" name="Microorganisms">
        <title>Two New Species of Filamentous Sulfur Bacteria of the Genus Thiothrix, Thiothrix winogradskyi sp. nov. and 'Candidatus Thiothrix sulfatifontis' sp. nov.</title>
        <authorList>
            <person name="Ravin N.V."/>
            <person name="Rossetti S."/>
            <person name="Beletsky A.V."/>
            <person name="Kadnikov V.V."/>
            <person name="Rudenko T.S."/>
            <person name="Smolyakov D.D."/>
            <person name="Moskvitina M.I."/>
            <person name="Gureeva M.V."/>
            <person name="Mardanov A.V."/>
            <person name="Grabovich M.Y."/>
        </authorList>
    </citation>
    <scope>NUCLEOTIDE SEQUENCE</scope>
    <source>
        <strain evidence="1">CT3</strain>
    </source>
</reference>
<name>A0ABY3T0P2_9GAMM</name>
<sequence>MKTHIPVERLSNPPLVLVLAVIKFAQLPSKDFEDAVLQLHGVIRKEYPGIEKGKDKNIQVLFNEQEDQFHQEIKHTEEPSVTFTSSDSSWLIKINTTSLAIFTRKYISFDDLLEKVLRIISQLEQKAGITHTSNIGLRYINRIDINTETGFDDSVVNGFLQPKILEFNAMAGSDMVNIYQADPGWCILRTSLRIQGHEIPNDLLPVAHKMRLALEPVNNIFASIDIDSNTMSHDYIEFNIEGIKNCFSELHSLVKIAFGSVLTEAEIQRRS</sequence>
<evidence type="ECO:0000313" key="1">
    <source>
        <dbReference type="EMBL" id="UJS25336.1"/>
    </source>
</evidence>
<dbReference type="EMBL" id="CP091244">
    <property type="protein sequence ID" value="UJS25336.1"/>
    <property type="molecule type" value="Genomic_DNA"/>
</dbReference>